<dbReference type="OrthoDB" id="62798at2759"/>
<dbReference type="InterPro" id="IPR046985">
    <property type="entry name" value="IP5"/>
</dbReference>
<dbReference type="InParanoid" id="A0A0L0HB55"/>
<feature type="compositionally biased region" description="Polar residues" evidence="1">
    <location>
        <begin position="36"/>
        <end position="46"/>
    </location>
</feature>
<dbReference type="GO" id="GO:0046856">
    <property type="term" value="P:phosphatidylinositol dephosphorylation"/>
    <property type="evidence" value="ECO:0007669"/>
    <property type="project" value="InterPro"/>
</dbReference>
<proteinExistence type="predicted"/>
<evidence type="ECO:0000313" key="5">
    <source>
        <dbReference type="Proteomes" id="UP000053201"/>
    </source>
</evidence>
<dbReference type="RefSeq" id="XP_016606487.1">
    <property type="nucleotide sequence ID" value="XM_016754356.1"/>
</dbReference>
<name>A0A0L0HB55_SPIPD</name>
<sequence length="594" mass="66863">MFKMAQGFDLTPKPEASTAAQISDAESDSAGLSPLNGVTSDDSLPSTPGLVPVPDVHVLVGTFNLATRIPNPTINDIPNLLPWLSPPPSTSGTPTPDLVVVGFQELLSQSRAAWLPTRECSHGLAKLAVKHDQGRLKCLDNWVQLIQDALQAIYGGNGTVDDNSDAKGQNENVTRVGHTNNTSRSNGDSVSSEENNDTTQSLRRNYREGDSSNAREIRYEPYCISRMVALGLLVFIRVDRLSHVKVRGVWEASMGTGLIGTYGNKGVEGIGLDLDILDTHFYSRSISICFANSHLGPHEGFWYYNWRNEEVRHLFETLLFTSTAAPYNVRSVHDFSATFFFGDMNYRLAGAGVKPKEVRKAFRDGVIKRIDEGAVKDLLEMDELSLIRERQRFEPLAGFLEPPITFLPSYKFNVGINAKLGSTSAADRYSKTRMPAYCDRILFRATDLSQPRPFNALVTHTRSQMITEDNWKAARAYTTNCIQWLYYHCASDVVWSDHKPVAALFSLKLDRLSTERHASRALKPEEEDKLMEWVTKERRKRFKNALYGSWVFRLIAVVFVGCLVWWIPNMADWKRLWATYMPNRLIDELSLGKR</sequence>
<dbReference type="VEuPathDB" id="FungiDB:SPPG_06151"/>
<gene>
    <name evidence="4" type="ORF">SPPG_06151</name>
</gene>
<dbReference type="Proteomes" id="UP000053201">
    <property type="component" value="Unassembled WGS sequence"/>
</dbReference>
<dbReference type="PANTHER" id="PTHR11200">
    <property type="entry name" value="INOSITOL 5-PHOSPHATASE"/>
    <property type="match status" value="1"/>
</dbReference>
<feature type="region of interest" description="Disordered" evidence="1">
    <location>
        <begin position="160"/>
        <end position="210"/>
    </location>
</feature>
<dbReference type="AlphaFoldDB" id="A0A0L0HB55"/>
<keyword evidence="5" id="KW-1185">Reference proteome</keyword>
<feature type="domain" description="Inositol polyphosphate-related phosphatase" evidence="3">
    <location>
        <begin position="54"/>
        <end position="513"/>
    </location>
</feature>
<keyword evidence="2" id="KW-0472">Membrane</keyword>
<evidence type="ECO:0000256" key="1">
    <source>
        <dbReference type="SAM" id="MobiDB-lite"/>
    </source>
</evidence>
<dbReference type="InterPro" id="IPR000300">
    <property type="entry name" value="IPPc"/>
</dbReference>
<dbReference type="PANTHER" id="PTHR11200:SF300">
    <property type="entry name" value="TYPE II INOSITOL 1,4,5-TRISPHOSPHATE 5-PHOSPHATASE"/>
    <property type="match status" value="1"/>
</dbReference>
<evidence type="ECO:0000313" key="4">
    <source>
        <dbReference type="EMBL" id="KNC98447.1"/>
    </source>
</evidence>
<feature type="transmembrane region" description="Helical" evidence="2">
    <location>
        <begin position="545"/>
        <end position="567"/>
    </location>
</feature>
<dbReference type="SMART" id="SM00128">
    <property type="entry name" value="IPPc"/>
    <property type="match status" value="1"/>
</dbReference>
<dbReference type="Gene3D" id="3.60.10.10">
    <property type="entry name" value="Endonuclease/exonuclease/phosphatase"/>
    <property type="match status" value="1"/>
</dbReference>
<dbReference type="InterPro" id="IPR036691">
    <property type="entry name" value="Endo/exonu/phosph_ase_sf"/>
</dbReference>
<dbReference type="SUPFAM" id="SSF56219">
    <property type="entry name" value="DNase I-like"/>
    <property type="match status" value="1"/>
</dbReference>
<feature type="compositionally biased region" description="Polar residues" evidence="1">
    <location>
        <begin position="166"/>
        <end position="203"/>
    </location>
</feature>
<keyword evidence="2" id="KW-0812">Transmembrane</keyword>
<accession>A0A0L0HB55</accession>
<keyword evidence="2" id="KW-1133">Transmembrane helix</keyword>
<dbReference type="eggNOG" id="KOG0565">
    <property type="taxonomic scope" value="Eukaryota"/>
</dbReference>
<reference evidence="4 5" key="1">
    <citation type="submission" date="2009-08" db="EMBL/GenBank/DDBJ databases">
        <title>The Genome Sequence of Spizellomyces punctatus strain DAOM BR117.</title>
        <authorList>
            <consortium name="The Broad Institute Genome Sequencing Platform"/>
            <person name="Russ C."/>
            <person name="Cuomo C."/>
            <person name="Shea T."/>
            <person name="Young S.K."/>
            <person name="Zeng Q."/>
            <person name="Koehrsen M."/>
            <person name="Haas B."/>
            <person name="Borodovsky M."/>
            <person name="Guigo R."/>
            <person name="Alvarado L."/>
            <person name="Berlin A."/>
            <person name="Bochicchio J."/>
            <person name="Borenstein D."/>
            <person name="Chapman S."/>
            <person name="Chen Z."/>
            <person name="Engels R."/>
            <person name="Freedman E."/>
            <person name="Gellesch M."/>
            <person name="Goldberg J."/>
            <person name="Griggs A."/>
            <person name="Gujja S."/>
            <person name="Heiman D."/>
            <person name="Hepburn T."/>
            <person name="Howarth C."/>
            <person name="Jen D."/>
            <person name="Larson L."/>
            <person name="Lewis B."/>
            <person name="Mehta T."/>
            <person name="Park D."/>
            <person name="Pearson M."/>
            <person name="Roberts A."/>
            <person name="Saif S."/>
            <person name="Shenoy N."/>
            <person name="Sisk P."/>
            <person name="Stolte C."/>
            <person name="Sykes S."/>
            <person name="Thomson T."/>
            <person name="Walk T."/>
            <person name="White J."/>
            <person name="Yandava C."/>
            <person name="Burger G."/>
            <person name="Gray M.W."/>
            <person name="Holland P.W.H."/>
            <person name="King N."/>
            <person name="Lang F.B.F."/>
            <person name="Roger A.J."/>
            <person name="Ruiz-Trillo I."/>
            <person name="Lander E."/>
            <person name="Nusbaum C."/>
        </authorList>
    </citation>
    <scope>NUCLEOTIDE SEQUENCE [LARGE SCALE GENOMIC DNA]</scope>
    <source>
        <strain evidence="4 5">DAOM BR117</strain>
    </source>
</reference>
<dbReference type="GO" id="GO:0004439">
    <property type="term" value="F:phosphatidylinositol-4,5-bisphosphate 5-phosphatase activity"/>
    <property type="evidence" value="ECO:0007669"/>
    <property type="project" value="TreeGrafter"/>
</dbReference>
<evidence type="ECO:0000259" key="3">
    <source>
        <dbReference type="SMART" id="SM00128"/>
    </source>
</evidence>
<dbReference type="STRING" id="645134.A0A0L0HB55"/>
<dbReference type="EMBL" id="KQ257460">
    <property type="protein sequence ID" value="KNC98447.1"/>
    <property type="molecule type" value="Genomic_DNA"/>
</dbReference>
<dbReference type="Pfam" id="PF22669">
    <property type="entry name" value="Exo_endo_phos2"/>
    <property type="match status" value="1"/>
</dbReference>
<evidence type="ECO:0000256" key="2">
    <source>
        <dbReference type="SAM" id="Phobius"/>
    </source>
</evidence>
<dbReference type="OMA" id="FACNSTP"/>
<dbReference type="GeneID" id="27689480"/>
<organism evidence="4 5">
    <name type="scientific">Spizellomyces punctatus (strain DAOM BR117)</name>
    <dbReference type="NCBI Taxonomy" id="645134"/>
    <lineage>
        <taxon>Eukaryota</taxon>
        <taxon>Fungi</taxon>
        <taxon>Fungi incertae sedis</taxon>
        <taxon>Chytridiomycota</taxon>
        <taxon>Chytridiomycota incertae sedis</taxon>
        <taxon>Chytridiomycetes</taxon>
        <taxon>Spizellomycetales</taxon>
        <taxon>Spizellomycetaceae</taxon>
        <taxon>Spizellomyces</taxon>
    </lineage>
</organism>
<protein>
    <recommendedName>
        <fullName evidence="3">Inositol polyphosphate-related phosphatase domain-containing protein</fullName>
    </recommendedName>
</protein>
<feature type="region of interest" description="Disordered" evidence="1">
    <location>
        <begin position="1"/>
        <end position="47"/>
    </location>
</feature>